<evidence type="ECO:0000313" key="1">
    <source>
        <dbReference type="EMBL" id="GBP55099.1"/>
    </source>
</evidence>
<organism evidence="1 2">
    <name type="scientific">Eumeta variegata</name>
    <name type="common">Bagworm moth</name>
    <name type="synonym">Eumeta japonica</name>
    <dbReference type="NCBI Taxonomy" id="151549"/>
    <lineage>
        <taxon>Eukaryota</taxon>
        <taxon>Metazoa</taxon>
        <taxon>Ecdysozoa</taxon>
        <taxon>Arthropoda</taxon>
        <taxon>Hexapoda</taxon>
        <taxon>Insecta</taxon>
        <taxon>Pterygota</taxon>
        <taxon>Neoptera</taxon>
        <taxon>Endopterygota</taxon>
        <taxon>Lepidoptera</taxon>
        <taxon>Glossata</taxon>
        <taxon>Ditrysia</taxon>
        <taxon>Tineoidea</taxon>
        <taxon>Psychidae</taxon>
        <taxon>Oiketicinae</taxon>
        <taxon>Eumeta</taxon>
    </lineage>
</organism>
<proteinExistence type="predicted"/>
<protein>
    <submittedName>
        <fullName evidence="1">Uncharacterized protein</fullName>
    </submittedName>
</protein>
<comment type="caution">
    <text evidence="1">The sequence shown here is derived from an EMBL/GenBank/DDBJ whole genome shotgun (WGS) entry which is preliminary data.</text>
</comment>
<dbReference type="AlphaFoldDB" id="A0A4C1WYA8"/>
<name>A0A4C1WYA8_EUMVA</name>
<keyword evidence="2" id="KW-1185">Reference proteome</keyword>
<dbReference type="EMBL" id="BGZK01000660">
    <property type="protein sequence ID" value="GBP55099.1"/>
    <property type="molecule type" value="Genomic_DNA"/>
</dbReference>
<reference evidence="1 2" key="1">
    <citation type="journal article" date="2019" name="Commun. Biol.">
        <title>The bagworm genome reveals a unique fibroin gene that provides high tensile strength.</title>
        <authorList>
            <person name="Kono N."/>
            <person name="Nakamura H."/>
            <person name="Ohtoshi R."/>
            <person name="Tomita M."/>
            <person name="Numata K."/>
            <person name="Arakawa K."/>
        </authorList>
    </citation>
    <scope>NUCLEOTIDE SEQUENCE [LARGE SCALE GENOMIC DNA]</scope>
</reference>
<dbReference type="OrthoDB" id="10049357at2759"/>
<gene>
    <name evidence="1" type="ORF">EVAR_46396_1</name>
</gene>
<evidence type="ECO:0000313" key="2">
    <source>
        <dbReference type="Proteomes" id="UP000299102"/>
    </source>
</evidence>
<sequence length="172" mass="18961">MGGIKRYREVHLMCTVIKVDGCRLVWTDVYSPEAKALCQLINGSPEPREEPRGEVLHTLLLEVDHVVDSTLLTEVHTEPTDVECFMPNHFLIGHSCGAGAVRHFERQRATEACKLANVSMPRQSLLPDTYPGPDDQVRVVDVETTGGVLRRSASKIVMQISSEATAAPSPEN</sequence>
<dbReference type="Proteomes" id="UP000299102">
    <property type="component" value="Unassembled WGS sequence"/>
</dbReference>
<accession>A0A4C1WYA8</accession>